<evidence type="ECO:0000256" key="1">
    <source>
        <dbReference type="SAM" id="MobiDB-lite"/>
    </source>
</evidence>
<keyword evidence="3" id="KW-1185">Reference proteome</keyword>
<reference evidence="2 3" key="1">
    <citation type="journal article" date="2021" name="BMC Genomics">
        <title>Datura genome reveals duplications of psychoactive alkaloid biosynthetic genes and high mutation rate following tissue culture.</title>
        <authorList>
            <person name="Rajewski A."/>
            <person name="Carter-House D."/>
            <person name="Stajich J."/>
            <person name="Litt A."/>
        </authorList>
    </citation>
    <scope>NUCLEOTIDE SEQUENCE [LARGE SCALE GENOMIC DNA]</scope>
    <source>
        <strain evidence="2">AR-01</strain>
    </source>
</reference>
<organism evidence="2 3">
    <name type="scientific">Datura stramonium</name>
    <name type="common">Jimsonweed</name>
    <name type="synonym">Common thornapple</name>
    <dbReference type="NCBI Taxonomy" id="4076"/>
    <lineage>
        <taxon>Eukaryota</taxon>
        <taxon>Viridiplantae</taxon>
        <taxon>Streptophyta</taxon>
        <taxon>Embryophyta</taxon>
        <taxon>Tracheophyta</taxon>
        <taxon>Spermatophyta</taxon>
        <taxon>Magnoliopsida</taxon>
        <taxon>eudicotyledons</taxon>
        <taxon>Gunneridae</taxon>
        <taxon>Pentapetalae</taxon>
        <taxon>asterids</taxon>
        <taxon>lamiids</taxon>
        <taxon>Solanales</taxon>
        <taxon>Solanaceae</taxon>
        <taxon>Solanoideae</taxon>
        <taxon>Datureae</taxon>
        <taxon>Datura</taxon>
    </lineage>
</organism>
<sequence length="64" mass="6924">MPPQTRMLTRNGPRTPIQGSSVGVQEPTTFSRNPKTPVPQPASMGTVESEFRGAIQMLTQLVDA</sequence>
<evidence type="ECO:0000313" key="2">
    <source>
        <dbReference type="EMBL" id="MCE0481990.1"/>
    </source>
</evidence>
<feature type="region of interest" description="Disordered" evidence="1">
    <location>
        <begin position="1"/>
        <end position="45"/>
    </location>
</feature>
<accession>A0ABS8VPV9</accession>
<evidence type="ECO:0000313" key="3">
    <source>
        <dbReference type="Proteomes" id="UP000823775"/>
    </source>
</evidence>
<dbReference type="EMBL" id="JACEIK010005667">
    <property type="protein sequence ID" value="MCE0481990.1"/>
    <property type="molecule type" value="Genomic_DNA"/>
</dbReference>
<comment type="caution">
    <text evidence="2">The sequence shown here is derived from an EMBL/GenBank/DDBJ whole genome shotgun (WGS) entry which is preliminary data.</text>
</comment>
<feature type="compositionally biased region" description="Polar residues" evidence="1">
    <location>
        <begin position="17"/>
        <end position="34"/>
    </location>
</feature>
<dbReference type="Proteomes" id="UP000823775">
    <property type="component" value="Unassembled WGS sequence"/>
</dbReference>
<gene>
    <name evidence="2" type="ORF">HAX54_040281</name>
</gene>
<name>A0ABS8VPV9_DATST</name>
<protein>
    <submittedName>
        <fullName evidence="2">Uncharacterized protein</fullName>
    </submittedName>
</protein>
<proteinExistence type="predicted"/>
<feature type="non-terminal residue" evidence="2">
    <location>
        <position position="64"/>
    </location>
</feature>